<feature type="compositionally biased region" description="Basic residues" evidence="13">
    <location>
        <begin position="2175"/>
        <end position="2186"/>
    </location>
</feature>
<dbReference type="PANTHER" id="PTHR10694:SF45">
    <property type="entry name" value="LYSINE-SPECIFIC DEMETHYLASE ELF6"/>
    <property type="match status" value="1"/>
</dbReference>
<dbReference type="Gene3D" id="2.60.120.650">
    <property type="entry name" value="Cupin"/>
    <property type="match status" value="1"/>
</dbReference>
<feature type="region of interest" description="Disordered" evidence="13">
    <location>
        <begin position="1963"/>
        <end position="1984"/>
    </location>
</feature>
<accession>A0A2R6XQ51</accession>
<sequence length="2416" mass="262135">MGEMDIAPWLKTLPLAPEFRPTEAEFLDPMAYILKIEEEARMYGVCKIIPPYNKASKKTVAFHLNRSLAMSRDTLPSSKMHGPCPSMSRSMGGLMAGPQLVKQKSSSLDVSATDSSGKAKFDTRRQQVGWNPKKTRGVAHSQTHKLVWESGEKYTLEQFEQKAKQFSRQRLGTCKDVSPLSVETLFWKAAADKHSFPVEYANDIPGSAFAEPLDSSLSLRGKKRKRGLDEPDQGFGMGFRGEESLPIEESPGADEELDGFDSIRLAAGSAEGAGDSGGSAGGKLANSAWNMRNVARSHGSLLRYMPDEVPGVTSPMVYIGMLFSWFAWHVEDHELHSLNYLHTGASKTWYAVPGDAAPALEEAVRVHGYGGQLNAREVAAVLPTGSTHPTSVSCPAFSLLGEKTTVMSPEVLVAAGVPCCRLVQNAGEYVVTFPRAYHLGFSHGFNCGEAANFATPGWLDVAKDAAARRAAMNYLPMLSHQQLLYLLTMSLPPRMPASSPSEPRSSRLKVRKKSPGEEMVKNMFVNDVIHNNRLLGVLLDKGVPCCLLAKDAVSHAAAKMPSLEDAEQRLRPADNSLPASGCLEQVGDCTNLEVAVCSVVQTEDVACPNQISSVKLADSSFGMSPSENLLIAEAETNDAFLKVADPCASSEFPGSTTSGLETKASPYCRNSAVVPSPLAIDWGILPCAACGILCYATMAVVEPTLTALTTFKALPVKPVRPAVGLSNGKSEAGCDRPESLGLAVDTRASMDLNNGVLVSQEQAERADVRSEPVDTTGVYGQMTGIGTPPAEAEHAVALKYEILPTQSSVCNFEASLSDDVLSAKNKTPGNTSSLHASELEDAQPLEGRPALESETGKLENNGNGRAGSETSPIEVPEAQNAKENVSRGAGSEVHSLETATQPEVKGSNLLSSLQLLVSTYDEDASDVEGEDFVEEKLEDWEADKGIQVLVRPDSVVGHLINDVIGLSADVSWQTFNPTTAEMKVISHISTSSPSVFQSVLEGAKNLDSVFTSGGFAFVEEDRLVDLPTLERILNEKDSGECGKKAISDGCSPCSDSFEDPSDALDDEKVDDMQEFYRRINSQALTVESQDDELALINLDCPTEFSWQPEPSCSNDVISGAVKCEAETSNSRIKPKNLGACHLEPVGREEIGPIKDAASLTSRSMLSPGMNCSRNKISYSACHPTFEGVLYGRLEEKAFEDKMDCRIHDVSKHLIGDQVSYYSGLPPSFDFVASISRDTEEFNPRTCSSQGRESCPTDQNVGKAGSEGLGPEKVSQAPIAAVKQRARGGVGRPRVLCLEHAVEAQKRLQDIGGANILIVCHSGFEDYELRAKDIAQELGIEHTWRDITFSKGSTEEIELVKMAVDVEENDDHGYTDWISQLGMLVHPRFTTKESEAFDSFKKVTGALRAGPFKKAKPGRPTGSNLMAGRLGISRKRVDDLKSYPSSRASVDFEGQLKGSKKKKCMVAGKWCGKVWRVNQVHPLLGGCRSIDSSANLGSTSMSVNISSLSAEITKLGLTRGLPTIHGPLGSMTTGVEDLQNAAAKKRGRQRKMLEHTKDQVSEDSSLGPMRNHMVSKTYERKISEQGKDQVSEDSSGGAVRTIDLVPRNEWKMLEQAKDQGSEDSSLGPLKVQLVGTSNKACSAADSEGGQYASMLQQNLQFKGSYDQEENADNNKDDCCSPSNGAEPAGYPGHSNAHGVVPSLSAMTEPTPLAAYDLQTTDDKNKGSSCVLNPPTTQRSAGVDDSSLTEHSEGVIPLDGDSCALPAATAQTVAPSQSGWQVLSELEQDAVGKHNGDPPDSPQVHSRGSLTEPQISAPDAFGQQPIVTQSRLPIARASSEPGSLFCSAQHPTKDGGSRAQRIGKGAAVWCDVPIASSIPWTAGNVTDQAAHPPSSVHPSHNGNAMYFGACSDQAEDTGYDVSNNVVRPIKGKLSNSFVKTHGLEDSISIEKHQSALKMRKMLEFERPQSKRSPADVTSSEEPVNDVESITTSKMLGWKRKTDGVTANASGKKAKSYDSGKNVKFQEEPVMLAPNNDKTVALIDEVNNVQELCESSCHPENELEQFDYEDDGSQHTLRDIKYVYGVSDSRSEFLAQAEGFAGEDTSDNHLPGEQIVEDQDSCVPVTMLDSHDYGRQKLQKSRMPYSSRSPPPDDSGQCASGLHPLDLLPLITSSRGKPLGKTRGKRSKPLKQIWTSLKHPQLEADKNEGKRDMNSSEAHNIQAVQCVEARFEAEDCDRGPEIVEHPLGRTSGQSTRLRARVLPVDELDSGDDGDEPKVTAEKGKKKGRPKKKKVVGRKPKGEEDKEFQCDLDGCRMSFATEAELGIHKKNRCTRCNKRFFMHKYLLQHRRVHQPDRPLKCPWPGCQNAFKWAWARTEHIRVHTGERPYTCPICEQTFRFVSDFSRHKRNTGHTKRKAQE</sequence>
<feature type="region of interest" description="Disordered" evidence="13">
    <location>
        <begin position="2239"/>
        <end position="2296"/>
    </location>
</feature>
<keyword evidence="6" id="KW-0223">Dioxygenase</keyword>
<feature type="compositionally biased region" description="Polar residues" evidence="13">
    <location>
        <begin position="1973"/>
        <end position="1984"/>
    </location>
</feature>
<evidence type="ECO:0000256" key="10">
    <source>
        <dbReference type="ARBA" id="ARBA00023163"/>
    </source>
</evidence>
<dbReference type="GO" id="GO:0008270">
    <property type="term" value="F:zinc ion binding"/>
    <property type="evidence" value="ECO:0007669"/>
    <property type="project" value="UniProtKB-KW"/>
</dbReference>
<evidence type="ECO:0000256" key="12">
    <source>
        <dbReference type="PROSITE-ProRule" id="PRU00042"/>
    </source>
</evidence>
<evidence type="ECO:0000256" key="3">
    <source>
        <dbReference type="ARBA" id="ARBA00022771"/>
    </source>
</evidence>
<evidence type="ECO:0008006" key="19">
    <source>
        <dbReference type="Google" id="ProtNLM"/>
    </source>
</evidence>
<evidence type="ECO:0000256" key="1">
    <source>
        <dbReference type="ARBA" id="ARBA00022723"/>
    </source>
</evidence>
<proteinExistence type="predicted"/>
<feature type="region of interest" description="Disordered" evidence="13">
    <location>
        <begin position="1242"/>
        <end position="1277"/>
    </location>
</feature>
<evidence type="ECO:0000256" key="4">
    <source>
        <dbReference type="ARBA" id="ARBA00022833"/>
    </source>
</evidence>
<dbReference type="SUPFAM" id="SSF57667">
    <property type="entry name" value="beta-beta-alpha zinc fingers"/>
    <property type="match status" value="1"/>
</dbReference>
<dbReference type="FunFam" id="3.30.160.60:FF:000446">
    <property type="entry name" value="Zinc finger protein"/>
    <property type="match status" value="1"/>
</dbReference>
<dbReference type="EMBL" id="KZ772678">
    <property type="protein sequence ID" value="PTQ48233.1"/>
    <property type="molecule type" value="Genomic_DNA"/>
</dbReference>
<dbReference type="SMR" id="A0A2R6XQ51"/>
<dbReference type="InterPro" id="IPR003349">
    <property type="entry name" value="JmjN"/>
</dbReference>
<feature type="region of interest" description="Disordered" evidence="13">
    <location>
        <begin position="221"/>
        <end position="254"/>
    </location>
</feature>
<keyword evidence="9" id="KW-0805">Transcription regulation</keyword>
<feature type="compositionally biased region" description="Polar residues" evidence="13">
    <location>
        <begin position="824"/>
        <end position="835"/>
    </location>
</feature>
<feature type="compositionally biased region" description="Basic residues" evidence="13">
    <location>
        <begin position="2280"/>
        <end position="2295"/>
    </location>
</feature>
<feature type="region of interest" description="Disordered" evidence="13">
    <location>
        <begin position="1788"/>
        <end position="1820"/>
    </location>
</feature>
<keyword evidence="5" id="KW-0156">Chromatin regulator</keyword>
<evidence type="ECO:0000313" key="18">
    <source>
        <dbReference type="Proteomes" id="UP000244005"/>
    </source>
</evidence>
<feature type="domain" description="C2H2-type" evidence="14">
    <location>
        <begin position="2355"/>
        <end position="2384"/>
    </location>
</feature>
<feature type="compositionally biased region" description="Basic and acidic residues" evidence="13">
    <location>
        <begin position="1550"/>
        <end position="1559"/>
    </location>
</feature>
<dbReference type="SUPFAM" id="SSF51197">
    <property type="entry name" value="Clavaminate synthase-like"/>
    <property type="match status" value="1"/>
</dbReference>
<evidence type="ECO:0000313" key="17">
    <source>
        <dbReference type="EMBL" id="PTQ48233.1"/>
    </source>
</evidence>
<dbReference type="InterPro" id="IPR013087">
    <property type="entry name" value="Znf_C2H2_type"/>
</dbReference>
<dbReference type="Proteomes" id="UP000244005">
    <property type="component" value="Unassembled WGS sequence"/>
</dbReference>
<feature type="compositionally biased region" description="Polar residues" evidence="13">
    <location>
        <begin position="1244"/>
        <end position="1259"/>
    </location>
</feature>
<dbReference type="PROSITE" id="PS00028">
    <property type="entry name" value="ZINC_FINGER_C2H2_1"/>
    <property type="match status" value="3"/>
</dbReference>
<evidence type="ECO:0000256" key="8">
    <source>
        <dbReference type="ARBA" id="ARBA00023004"/>
    </source>
</evidence>
<dbReference type="SMART" id="SM00558">
    <property type="entry name" value="JmjC"/>
    <property type="match status" value="1"/>
</dbReference>
<evidence type="ECO:0000256" key="5">
    <source>
        <dbReference type="ARBA" id="ARBA00022853"/>
    </source>
</evidence>
<evidence type="ECO:0000256" key="13">
    <source>
        <dbReference type="SAM" id="MobiDB-lite"/>
    </source>
</evidence>
<dbReference type="PROSITE" id="PS51183">
    <property type="entry name" value="JMJN"/>
    <property type="match status" value="1"/>
</dbReference>
<organism evidence="17 18">
    <name type="scientific">Marchantia polymorpha</name>
    <name type="common">Common liverwort</name>
    <name type="synonym">Marchantia aquatica</name>
    <dbReference type="NCBI Taxonomy" id="3197"/>
    <lineage>
        <taxon>Eukaryota</taxon>
        <taxon>Viridiplantae</taxon>
        <taxon>Streptophyta</taxon>
        <taxon>Embryophyta</taxon>
        <taxon>Marchantiophyta</taxon>
        <taxon>Marchantiopsida</taxon>
        <taxon>Marchantiidae</taxon>
        <taxon>Marchantiales</taxon>
        <taxon>Marchantiaceae</taxon>
        <taxon>Marchantia</taxon>
    </lineage>
</organism>
<keyword evidence="1" id="KW-0479">Metal-binding</keyword>
<dbReference type="Gene3D" id="3.30.160.60">
    <property type="entry name" value="Classic Zinc Finger"/>
    <property type="match status" value="2"/>
</dbReference>
<dbReference type="GO" id="GO:0005634">
    <property type="term" value="C:nucleus"/>
    <property type="evidence" value="ECO:0000318"/>
    <property type="project" value="GO_Central"/>
</dbReference>
<evidence type="ECO:0000256" key="7">
    <source>
        <dbReference type="ARBA" id="ARBA00023002"/>
    </source>
</evidence>
<dbReference type="PROSITE" id="PS51184">
    <property type="entry name" value="JMJC"/>
    <property type="match status" value="1"/>
</dbReference>
<feature type="compositionally biased region" description="Acidic residues" evidence="13">
    <location>
        <begin position="2262"/>
        <end position="2271"/>
    </location>
</feature>
<evidence type="ECO:0000259" key="14">
    <source>
        <dbReference type="PROSITE" id="PS50157"/>
    </source>
</evidence>
<keyword evidence="2" id="KW-0677">Repeat</keyword>
<dbReference type="PANTHER" id="PTHR10694">
    <property type="entry name" value="LYSINE-SPECIFIC DEMETHYLASE"/>
    <property type="match status" value="1"/>
</dbReference>
<keyword evidence="11" id="KW-0539">Nucleus</keyword>
<evidence type="ECO:0000256" key="6">
    <source>
        <dbReference type="ARBA" id="ARBA00022964"/>
    </source>
</evidence>
<dbReference type="GO" id="GO:0000785">
    <property type="term" value="C:chromatin"/>
    <property type="evidence" value="ECO:0000318"/>
    <property type="project" value="GO_Central"/>
</dbReference>
<keyword evidence="18" id="KW-1185">Reference proteome</keyword>
<keyword evidence="3 12" id="KW-0863">Zinc-finger</keyword>
<feature type="compositionally biased region" description="Polar residues" evidence="13">
    <location>
        <begin position="1801"/>
        <end position="1812"/>
    </location>
</feature>
<feature type="region of interest" description="Disordered" evidence="13">
    <location>
        <begin position="1542"/>
        <end position="1602"/>
    </location>
</feature>
<dbReference type="GO" id="GO:0040029">
    <property type="term" value="P:epigenetic regulation of gene expression"/>
    <property type="evidence" value="ECO:0007669"/>
    <property type="project" value="UniProtKB-ARBA"/>
</dbReference>
<dbReference type="PROSITE" id="PS50157">
    <property type="entry name" value="ZINC_FINGER_C2H2_2"/>
    <property type="match status" value="3"/>
</dbReference>
<feature type="domain" description="C2H2-type" evidence="14">
    <location>
        <begin position="2385"/>
        <end position="2414"/>
    </location>
</feature>
<dbReference type="FunFam" id="3.30.160.60:FF:000747">
    <property type="entry name" value="Probable lysine-specific demethylase ELF6"/>
    <property type="match status" value="1"/>
</dbReference>
<dbReference type="Pfam" id="PF02375">
    <property type="entry name" value="JmjN"/>
    <property type="match status" value="1"/>
</dbReference>
<dbReference type="SMART" id="SM00545">
    <property type="entry name" value="JmjN"/>
    <property type="match status" value="1"/>
</dbReference>
<feature type="region of interest" description="Disordered" evidence="13">
    <location>
        <begin position="2130"/>
        <end position="2214"/>
    </location>
</feature>
<feature type="compositionally biased region" description="Polar residues" evidence="13">
    <location>
        <begin position="1725"/>
        <end position="1738"/>
    </location>
</feature>
<evidence type="ECO:0000259" key="15">
    <source>
        <dbReference type="PROSITE" id="PS51183"/>
    </source>
</evidence>
<evidence type="ECO:0000256" key="2">
    <source>
        <dbReference type="ARBA" id="ARBA00022737"/>
    </source>
</evidence>
<feature type="compositionally biased region" description="Polar residues" evidence="13">
    <location>
        <begin position="858"/>
        <end position="871"/>
    </location>
</feature>
<feature type="compositionally biased region" description="Basic and acidic residues" evidence="13">
    <location>
        <begin position="1576"/>
        <end position="1589"/>
    </location>
</feature>
<feature type="domain" description="JmjN" evidence="15">
    <location>
        <begin position="16"/>
        <end position="57"/>
    </location>
</feature>
<feature type="region of interest" description="Disordered" evidence="13">
    <location>
        <begin position="823"/>
        <end position="902"/>
    </location>
</feature>
<gene>
    <name evidence="17" type="ORF">MARPO_0006s0237</name>
</gene>
<keyword evidence="4" id="KW-0862">Zinc</keyword>
<name>A0A2R6XQ51_MARPO</name>
<dbReference type="GO" id="GO:0034647">
    <property type="term" value="F:histone H3K4me/H3K4me2/H3K4me3 demethylase activity"/>
    <property type="evidence" value="ECO:0000318"/>
    <property type="project" value="GO_Central"/>
</dbReference>
<reference evidence="18" key="1">
    <citation type="journal article" date="2017" name="Cell">
        <title>Insights into land plant evolution garnered from the Marchantia polymorpha genome.</title>
        <authorList>
            <person name="Bowman J.L."/>
            <person name="Kohchi T."/>
            <person name="Yamato K.T."/>
            <person name="Jenkins J."/>
            <person name="Shu S."/>
            <person name="Ishizaki K."/>
            <person name="Yamaoka S."/>
            <person name="Nishihama R."/>
            <person name="Nakamura Y."/>
            <person name="Berger F."/>
            <person name="Adam C."/>
            <person name="Aki S.S."/>
            <person name="Althoff F."/>
            <person name="Araki T."/>
            <person name="Arteaga-Vazquez M.A."/>
            <person name="Balasubrmanian S."/>
            <person name="Barry K."/>
            <person name="Bauer D."/>
            <person name="Boehm C.R."/>
            <person name="Briginshaw L."/>
            <person name="Caballero-Perez J."/>
            <person name="Catarino B."/>
            <person name="Chen F."/>
            <person name="Chiyoda S."/>
            <person name="Chovatia M."/>
            <person name="Davies K.M."/>
            <person name="Delmans M."/>
            <person name="Demura T."/>
            <person name="Dierschke T."/>
            <person name="Dolan L."/>
            <person name="Dorantes-Acosta A.E."/>
            <person name="Eklund D.M."/>
            <person name="Florent S.N."/>
            <person name="Flores-Sandoval E."/>
            <person name="Fujiyama A."/>
            <person name="Fukuzawa H."/>
            <person name="Galik B."/>
            <person name="Grimanelli D."/>
            <person name="Grimwood J."/>
            <person name="Grossniklaus U."/>
            <person name="Hamada T."/>
            <person name="Haseloff J."/>
            <person name="Hetherington A.J."/>
            <person name="Higo A."/>
            <person name="Hirakawa Y."/>
            <person name="Hundley H.N."/>
            <person name="Ikeda Y."/>
            <person name="Inoue K."/>
            <person name="Inoue S.I."/>
            <person name="Ishida S."/>
            <person name="Jia Q."/>
            <person name="Kakita M."/>
            <person name="Kanazawa T."/>
            <person name="Kawai Y."/>
            <person name="Kawashima T."/>
            <person name="Kennedy M."/>
            <person name="Kinose K."/>
            <person name="Kinoshita T."/>
            <person name="Kohara Y."/>
            <person name="Koide E."/>
            <person name="Komatsu K."/>
            <person name="Kopischke S."/>
            <person name="Kubo M."/>
            <person name="Kyozuka J."/>
            <person name="Lagercrantz U."/>
            <person name="Lin S.S."/>
            <person name="Lindquist E."/>
            <person name="Lipzen A.M."/>
            <person name="Lu C.W."/>
            <person name="De Luna E."/>
            <person name="Martienssen R.A."/>
            <person name="Minamino N."/>
            <person name="Mizutani M."/>
            <person name="Mizutani M."/>
            <person name="Mochizuki N."/>
            <person name="Monte I."/>
            <person name="Mosher R."/>
            <person name="Nagasaki H."/>
            <person name="Nakagami H."/>
            <person name="Naramoto S."/>
            <person name="Nishitani K."/>
            <person name="Ohtani M."/>
            <person name="Okamoto T."/>
            <person name="Okumura M."/>
            <person name="Phillips J."/>
            <person name="Pollak B."/>
            <person name="Reinders A."/>
            <person name="Rovekamp M."/>
            <person name="Sano R."/>
            <person name="Sawa S."/>
            <person name="Schmid M.W."/>
            <person name="Shirakawa M."/>
            <person name="Solano R."/>
            <person name="Spunde A."/>
            <person name="Suetsugu N."/>
            <person name="Sugano S."/>
            <person name="Sugiyama A."/>
            <person name="Sun R."/>
            <person name="Suzuki Y."/>
            <person name="Takenaka M."/>
            <person name="Takezawa D."/>
            <person name="Tomogane H."/>
            <person name="Tsuzuki M."/>
            <person name="Ueda T."/>
            <person name="Umeda M."/>
            <person name="Ward J.M."/>
            <person name="Watanabe Y."/>
            <person name="Yazaki K."/>
            <person name="Yokoyama R."/>
            <person name="Yoshitake Y."/>
            <person name="Yotsui I."/>
            <person name="Zachgo S."/>
            <person name="Schmutz J."/>
        </authorList>
    </citation>
    <scope>NUCLEOTIDE SEQUENCE [LARGE SCALE GENOMIC DNA]</scope>
    <source>
        <strain evidence="18">Tak-1</strain>
    </source>
</reference>
<dbReference type="GO" id="GO:0010468">
    <property type="term" value="P:regulation of gene expression"/>
    <property type="evidence" value="ECO:0000318"/>
    <property type="project" value="GO_Central"/>
</dbReference>
<dbReference type="InterPro" id="IPR003347">
    <property type="entry name" value="JmjC_dom"/>
</dbReference>
<feature type="compositionally biased region" description="Basic and acidic residues" evidence="13">
    <location>
        <begin position="2197"/>
        <end position="2211"/>
    </location>
</feature>
<feature type="region of interest" description="Disordered" evidence="13">
    <location>
        <begin position="1717"/>
        <end position="1758"/>
    </location>
</feature>
<dbReference type="SMART" id="SM00355">
    <property type="entry name" value="ZnF_C2H2"/>
    <property type="match status" value="4"/>
</dbReference>
<keyword evidence="7" id="KW-0560">Oxidoreductase</keyword>
<feature type="region of interest" description="Disordered" evidence="13">
    <location>
        <begin position="1665"/>
        <end position="1701"/>
    </location>
</feature>
<dbReference type="OMA" id="LCESSCH"/>
<protein>
    <recommendedName>
        <fullName evidence="19">JmjC domain-containing protein</fullName>
    </recommendedName>
</protein>
<evidence type="ECO:0000256" key="9">
    <source>
        <dbReference type="ARBA" id="ARBA00023015"/>
    </source>
</evidence>
<evidence type="ECO:0000256" key="11">
    <source>
        <dbReference type="ARBA" id="ARBA00023242"/>
    </source>
</evidence>
<keyword evidence="10" id="KW-0804">Transcription</keyword>
<feature type="domain" description="C2H2-type" evidence="14">
    <location>
        <begin position="2327"/>
        <end position="2354"/>
    </location>
</feature>
<dbReference type="GO" id="GO:0006338">
    <property type="term" value="P:chromatin remodeling"/>
    <property type="evidence" value="ECO:0000318"/>
    <property type="project" value="GO_Central"/>
</dbReference>
<evidence type="ECO:0000259" key="16">
    <source>
        <dbReference type="PROSITE" id="PS51184"/>
    </source>
</evidence>
<dbReference type="OrthoDB" id="9547406at2759"/>
<keyword evidence="8" id="KW-0408">Iron</keyword>
<dbReference type="InterPro" id="IPR036236">
    <property type="entry name" value="Znf_C2H2_sf"/>
</dbReference>
<feature type="domain" description="JmjC" evidence="16">
    <location>
        <begin position="283"/>
        <end position="470"/>
    </location>
</feature>
<dbReference type="Pfam" id="PF02373">
    <property type="entry name" value="JmjC"/>
    <property type="match status" value="1"/>
</dbReference>